<dbReference type="EMBL" id="MT759386">
    <property type="protein sequence ID" value="QPL20896.1"/>
    <property type="molecule type" value="Genomic_RNA"/>
</dbReference>
<evidence type="ECO:0000256" key="5">
    <source>
        <dbReference type="ARBA" id="ARBA00022707"/>
    </source>
</evidence>
<dbReference type="EMBL" id="MT759396">
    <property type="protein sequence ID" value="QPL20907.1"/>
    <property type="molecule type" value="Genomic_RNA"/>
</dbReference>
<dbReference type="EMBL" id="MT759006">
    <property type="protein sequence ID" value="QPL20478.1"/>
    <property type="molecule type" value="Genomic_RNA"/>
</dbReference>
<evidence type="ECO:0000313" key="33">
    <source>
        <dbReference type="EMBL" id="QPL20709.1"/>
    </source>
</evidence>
<evidence type="ECO:0000313" key="32">
    <source>
        <dbReference type="EMBL" id="QPL20698.1"/>
    </source>
</evidence>
<dbReference type="EMBL" id="MT759066">
    <property type="protein sequence ID" value="QPL20544.1"/>
    <property type="molecule type" value="Genomic_RNA"/>
</dbReference>
<dbReference type="EMBL" id="MT758796">
    <property type="protein sequence ID" value="QPL20247.1"/>
    <property type="molecule type" value="Genomic_RNA"/>
</dbReference>
<dbReference type="GO" id="GO:0046812">
    <property type="term" value="F:host cell surface binding"/>
    <property type="evidence" value="ECO:0007669"/>
    <property type="project" value="InterPro"/>
</dbReference>
<dbReference type="EMBL" id="MT759406">
    <property type="protein sequence ID" value="QPL20918.1"/>
    <property type="molecule type" value="Genomic_RNA"/>
</dbReference>
<evidence type="ECO:0000256" key="10">
    <source>
        <dbReference type="ARBA" id="ARBA00023296"/>
    </source>
</evidence>
<evidence type="ECO:0000313" key="39">
    <source>
        <dbReference type="EMBL" id="QPL20786.1"/>
    </source>
</evidence>
<evidence type="ECO:0000313" key="28">
    <source>
        <dbReference type="EMBL" id="QPL20588.1"/>
    </source>
</evidence>
<dbReference type="InterPro" id="IPR015962">
    <property type="entry name" value="Mu1_membr_pen_domII"/>
</dbReference>
<evidence type="ECO:0000313" key="37">
    <source>
        <dbReference type="EMBL" id="QPL20753.1"/>
    </source>
</evidence>
<evidence type="ECO:0000313" key="41">
    <source>
        <dbReference type="EMBL" id="QPL20808.1"/>
    </source>
</evidence>
<keyword evidence="2" id="KW-0167">Capsid protein</keyword>
<dbReference type="EMBL" id="MH347373">
    <property type="protein sequence ID" value="QBA82058.1"/>
    <property type="molecule type" value="Genomic_RNA"/>
</dbReference>
<dbReference type="EMBL" id="MT759346">
    <property type="protein sequence ID" value="QPL20852.1"/>
    <property type="molecule type" value="Genomic_RNA"/>
</dbReference>
<evidence type="ECO:0000313" key="27">
    <source>
        <dbReference type="EMBL" id="QPL20566.1"/>
    </source>
</evidence>
<evidence type="ECO:0000313" key="24">
    <source>
        <dbReference type="EMBL" id="QPL20478.1"/>
    </source>
</evidence>
<dbReference type="EMBL" id="MT759536">
    <property type="protein sequence ID" value="QPL21061.1"/>
    <property type="molecule type" value="Genomic_RNA"/>
</dbReference>
<dbReference type="Gene3D" id="1.10.2040.10">
    <property type="entry name" value="Protein mu-1, chain B, domain 2"/>
    <property type="match status" value="1"/>
</dbReference>
<dbReference type="EMBL" id="MT759136">
    <property type="protein sequence ID" value="QPL20621.1"/>
    <property type="molecule type" value="Genomic_RNA"/>
</dbReference>
<evidence type="ECO:0000256" key="8">
    <source>
        <dbReference type="ARBA" id="ARBA00023180"/>
    </source>
</evidence>
<evidence type="ECO:0000313" key="18">
    <source>
        <dbReference type="EMBL" id="QPL20247.1"/>
    </source>
</evidence>
<dbReference type="EMBL" id="MN106300">
    <property type="protein sequence ID" value="QIA46582.1"/>
    <property type="molecule type" value="Genomic_RNA"/>
</dbReference>
<reference evidence="17" key="4">
    <citation type="submission" date="2020-07" db="EMBL/GenBank/DDBJ databases">
        <title>Transmission of Piscine orthoreovirus-1 (PRV-1) between farmed and wild salmon populations in British Columbia.</title>
        <authorList>
            <person name="Mordecai G.J."/>
            <person name="Bass A."/>
            <person name="Bateman A.W."/>
            <person name="Teffer A.K."/>
            <person name="Caleta J.M."/>
            <person name="Di Cicco E."/>
            <person name="Schulze A.D."/>
            <person name="Kaukinen K.H."/>
            <person name="Li S."/>
            <person name="Tabata A."/>
            <person name="Jones B."/>
            <person name="Ming T.J."/>
            <person name="Joy J."/>
            <person name="Miller K.M."/>
        </authorList>
    </citation>
    <scope>NUCLEOTIDE SEQUENCE</scope>
    <source>
        <strain evidence="30">4255</strain>
        <strain evidence="18">4299</strain>
        <strain evidence="19">4302</strain>
        <strain evidence="20">8820</strain>
        <strain evidence="17">9310</strain>
        <strain evidence="22">B2176</strain>
        <strain evidence="25">B5591</strain>
        <strain evidence="26">B5593</strain>
        <strain evidence="28">B5597</strain>
        <strain evidence="24">B7146</strain>
        <strain evidence="32">B7274</strain>
        <strain evidence="33">B7281</strain>
        <strain evidence="34">B7283</strain>
        <strain evidence="35">B7286</strain>
        <strain evidence="36">B7293</strain>
        <strain evidence="29">B7437</strain>
        <strain evidence="37">B7453</strain>
        <strain evidence="27">B7474</strain>
        <strain evidence="38">B7669</strain>
        <strain evidence="43">B7803</strain>
        <strain evidence="44">B7817</strain>
        <strain evidence="39">B7875</strain>
        <strain evidence="40">B7877</strain>
        <strain evidence="41">B7883</strain>
        <strain evidence="42">B7888</strain>
        <strain evidence="31">B7910</strain>
        <strain evidence="46">D5324</strain>
        <strain evidence="45">F0059</strain>
        <strain evidence="49">G121</strain>
        <strain evidence="50">G44</strain>
        <strain evidence="51">G463</strain>
        <strain evidence="47">G606</strain>
        <strain evidence="21">G707</strain>
        <strain evidence="48">G725</strain>
        <strain evidence="23">G781</strain>
    </source>
</reference>
<dbReference type="EMBL" id="MT759366">
    <property type="protein sequence ID" value="QPL20874.1"/>
    <property type="molecule type" value="Genomic_RNA"/>
</dbReference>
<dbReference type="EMBL" id="MT759296">
    <property type="protein sequence ID" value="QPL20797.1"/>
    <property type="molecule type" value="Genomic_RNA"/>
</dbReference>
<dbReference type="EMBL" id="MT759286">
    <property type="protein sequence ID" value="QPL20786.1"/>
    <property type="molecule type" value="Genomic_RNA"/>
</dbReference>
<dbReference type="EMBL" id="MT759256">
    <property type="protein sequence ID" value="QPL20753.1"/>
    <property type="molecule type" value="Genomic_RNA"/>
</dbReference>
<reference evidence="12" key="1">
    <citation type="submission" date="2018-05" db="EMBL/GenBank/DDBJ databases">
        <authorList>
            <person name="Polinski M.P."/>
        </authorList>
    </citation>
    <scope>NUCLEOTIDE SEQUENCE</scope>
    <source>
        <strain evidence="12">16-005</strain>
        <strain evidence="13">16-011</strain>
    </source>
</reference>
<evidence type="ECO:0000313" key="49">
    <source>
        <dbReference type="EMBL" id="QPL21039.1"/>
    </source>
</evidence>
<dbReference type="EMBL" id="MT758896">
    <property type="protein sequence ID" value="QPL20357.1"/>
    <property type="molecule type" value="Genomic_RNA"/>
</dbReference>
<dbReference type="EMBL" id="MT759326">
    <property type="protein sequence ID" value="QPL20830.1"/>
    <property type="molecule type" value="Genomic_RNA"/>
</dbReference>
<dbReference type="Gene3D" id="2.60.120.420">
    <property type="entry name" value="Membrane penetration protein mu1, Chain B, domain 4"/>
    <property type="match status" value="1"/>
</dbReference>
<evidence type="ECO:0000313" key="34">
    <source>
        <dbReference type="EMBL" id="QPL20720.1"/>
    </source>
</evidence>
<evidence type="ECO:0000313" key="38">
    <source>
        <dbReference type="EMBL" id="QPL20764.1"/>
    </source>
</evidence>
<dbReference type="EMBL" id="MN106299">
    <property type="protein sequence ID" value="QIA46581.1"/>
    <property type="molecule type" value="Genomic_RNA"/>
</dbReference>
<evidence type="ECO:0000313" key="12">
    <source>
        <dbReference type="EMBL" id="QBA82057.1"/>
    </source>
</evidence>
<reference evidence="52" key="5">
    <citation type="submission" date="2020-07" db="EMBL/GenBank/DDBJ databases">
        <title>Transmission of Piscine orthoreovirus-1 (PRV-1) between farmed and wild salmon populations in British Columbia; Aquaculture mediates global transmission of a viral pathogen to wild salmon.</title>
        <authorList>
            <person name="Mordecai G.J."/>
            <person name="Bass A."/>
            <person name="Bateman A.W."/>
            <person name="Teffer A.K."/>
            <person name="Caleta J.M."/>
            <person name="Di Cicco E."/>
            <person name="Schulze A.D."/>
            <person name="Kaukinen K.H."/>
            <person name="Li S."/>
            <person name="Tabata A."/>
            <person name="Jones B.R."/>
            <person name="Ming T.J."/>
            <person name="Joy J.B."/>
            <person name="Miller K.M."/>
        </authorList>
    </citation>
    <scope>NUCLEOTIDE SEQUENCE</scope>
    <source>
        <strain evidence="52">4297</strain>
    </source>
</reference>
<dbReference type="EMBL" id="MT759506">
    <property type="protein sequence ID" value="QPL21028.1"/>
    <property type="molecule type" value="Genomic_RNA"/>
</dbReference>
<comment type="subcellular location">
    <subcellularLocation>
        <location evidence="1">Virion</location>
    </subcellularLocation>
</comment>
<evidence type="ECO:0000313" key="23">
    <source>
        <dbReference type="EMBL" id="QPL20423.1"/>
    </source>
</evidence>
<evidence type="ECO:0000256" key="7">
    <source>
        <dbReference type="ARBA" id="ARBA00022844"/>
    </source>
</evidence>
<dbReference type="EMBL" id="MT758886">
    <property type="protein sequence ID" value="QPL20346.1"/>
    <property type="molecule type" value="Genomic_RNA"/>
</dbReference>
<dbReference type="InterPro" id="IPR044937">
    <property type="entry name" value="Mu1_membr_pen_domIII"/>
</dbReference>
<evidence type="ECO:0000256" key="9">
    <source>
        <dbReference type="ARBA" id="ARBA00023288"/>
    </source>
</evidence>
<evidence type="ECO:0000256" key="6">
    <source>
        <dbReference type="ARBA" id="ARBA00022770"/>
    </source>
</evidence>
<evidence type="ECO:0000313" key="13">
    <source>
        <dbReference type="EMBL" id="QBA82058.1"/>
    </source>
</evidence>
<dbReference type="EMBL" id="MH347363">
    <property type="protein sequence ID" value="QBA82057.1"/>
    <property type="molecule type" value="Genomic_RNA"/>
</dbReference>
<dbReference type="SUPFAM" id="SSF69908">
    <property type="entry name" value="Membrane penetration protein mu1"/>
    <property type="match status" value="1"/>
</dbReference>
<dbReference type="EMBL" id="MT759466">
    <property type="protein sequence ID" value="QPL20984.1"/>
    <property type="molecule type" value="Genomic_RNA"/>
</dbReference>
<feature type="region of interest" description="Disordered" evidence="11">
    <location>
        <begin position="656"/>
        <end position="689"/>
    </location>
</feature>
<evidence type="ECO:0000256" key="4">
    <source>
        <dbReference type="ARBA" id="ARBA00022648"/>
    </source>
</evidence>
<evidence type="ECO:0000313" key="35">
    <source>
        <dbReference type="EMBL" id="QPL20731.1"/>
    </source>
</evidence>
<dbReference type="EMBL" id="MT759236">
    <property type="protein sequence ID" value="QPL20731.1"/>
    <property type="molecule type" value="Genomic_RNA"/>
</dbReference>
<dbReference type="EMBL" id="MT759306">
    <property type="protein sequence ID" value="QPL20808.1"/>
    <property type="molecule type" value="Genomic_RNA"/>
</dbReference>
<keyword evidence="10" id="KW-1160">Virus entry into host cell</keyword>
<evidence type="ECO:0000313" key="48">
    <source>
        <dbReference type="EMBL" id="QPL21028.1"/>
    </source>
</evidence>
<evidence type="ECO:0000313" key="15">
    <source>
        <dbReference type="EMBL" id="QIA46582.1"/>
    </source>
</evidence>
<dbReference type="InterPro" id="IPR009113">
    <property type="entry name" value="Mu1/VP4"/>
</dbReference>
<evidence type="ECO:0000313" key="20">
    <source>
        <dbReference type="EMBL" id="QPL20269.1"/>
    </source>
</evidence>
<evidence type="ECO:0000313" key="22">
    <source>
        <dbReference type="EMBL" id="QPL20357.1"/>
    </source>
</evidence>
<dbReference type="EMBL" id="MT758806">
    <property type="protein sequence ID" value="QPL20258.1"/>
    <property type="molecule type" value="Genomic_RNA"/>
</dbReference>
<dbReference type="EMBL" id="MT758816">
    <property type="protein sequence ID" value="QPL20269.1"/>
    <property type="molecule type" value="Genomic_RNA"/>
</dbReference>
<accession>A0A411EVH1</accession>
<dbReference type="Gene3D" id="1.10.2050.10">
    <property type="entry name" value="Protein mu-1, chain B, domain 3"/>
    <property type="match status" value="1"/>
</dbReference>
<protein>
    <submittedName>
        <fullName evidence="14">M2</fullName>
    </submittedName>
    <submittedName>
        <fullName evidence="17">Mu1</fullName>
    </submittedName>
    <submittedName>
        <fullName evidence="12">Outer capsid shell</fullName>
    </submittedName>
</protein>
<reference evidence="14" key="3">
    <citation type="submission" date="2019-06" db="EMBL/GenBank/DDBJ databases">
        <title>Natural transmission routes at sea and influences of coastal aquaculture on infection profiles of wild Atlantic salmon.</title>
        <authorList>
            <person name="Teffer A."/>
            <person name="Carr J."/>
            <person name="Tabata A."/>
            <person name="Schultze A."/>
            <person name="Bradbury I."/>
            <person name="Deschamps D."/>
            <person name="Gillis C.-A."/>
            <person name="Brunsdon E."/>
            <person name="Mordecai G."/>
            <person name="Miller K."/>
        </authorList>
    </citation>
    <scope>NUCLEOTIDE SEQUENCE</scope>
    <source>
        <strain evidence="14">J3542</strain>
        <strain evidence="15">J3575</strain>
        <strain evidence="16">J3611</strain>
    </source>
</reference>
<keyword evidence="7" id="KW-0946">Virion</keyword>
<dbReference type="Gene3D" id="3.90.1370.10">
    <property type="entry name" value="Protein mu-1, chain B, domain 1"/>
    <property type="match status" value="1"/>
</dbReference>
<dbReference type="EMBL" id="MT759156">
    <property type="protein sequence ID" value="QPL20643.1"/>
    <property type="molecule type" value="Genomic_RNA"/>
</dbReference>
<evidence type="ECO:0000313" key="31">
    <source>
        <dbReference type="EMBL" id="QPL20676.1"/>
    </source>
</evidence>
<evidence type="ECO:0000313" key="50">
    <source>
        <dbReference type="EMBL" id="QPL21050.1"/>
    </source>
</evidence>
<dbReference type="EMBL" id="MT758706">
    <property type="protein sequence ID" value="QPL20148.1"/>
    <property type="molecule type" value="Genomic_RNA"/>
</dbReference>
<dbReference type="EMBL" id="MT759516">
    <property type="protein sequence ID" value="QPL21039.1"/>
    <property type="molecule type" value="Genomic_RNA"/>
</dbReference>
<evidence type="ECO:0000313" key="19">
    <source>
        <dbReference type="EMBL" id="QPL20258.1"/>
    </source>
</evidence>
<dbReference type="EMBL" id="MT759376">
    <property type="protein sequence ID" value="QPL20885.1"/>
    <property type="molecule type" value="Genomic_RNA"/>
</dbReference>
<evidence type="ECO:0000313" key="16">
    <source>
        <dbReference type="EMBL" id="QIA46583.1"/>
    </source>
</evidence>
<dbReference type="InterPro" id="IPR015960">
    <property type="entry name" value="Mu1_membr_pen_domIV"/>
</dbReference>
<proteinExistence type="predicted"/>
<sequence length="689" mass="74451">MTMGNYQTSNNQFWVTGDGNDFSAEGGLDSTNAASLDFKAGKTNPGGHMYVISGDNTSDVVKWDSLTPLYGIDGQMVVVLTAVAMSTFEKMVNLIEMYRPLLEASQQMACYRDWKKDIVLLDGYVGSTPQSAVTNFVTGASVINLRELRSLGKMYQNILGVIANYDRDIQVALSLIPHSTPIGSLSADMHSILRMFSLSLKPTNVCYLYPEAALQVIRAISPTVRNVDTQQGGSIVETLNLFEPVFNGTGPNQPPLTDQSEVRAIARSDASLAQLSLISSTEPIEARALKSGTPTKTYDIRLVDPLTTPWVSKAYALAEKTARIQFTDSGRKTWYTAVGKGTLALHLDDITSMSITMDLGGESYYYKTLANNAAETVDPESATVAFILFSVTRPLEEITTASELQTGKIVAFEKLMVANSSVQGAKIIANTSLKYNFDHNSISGDKSELNHYLLCQLLFNNLSASTTYTQQDAWAGKTTMQSLDSDKVTVKGVEVDRVIPAGAFGNYTTAEQKSSLPNDLHSVMATHLERAAKAMTAIDDEDQEGGSTVANAIFGALISKESPVAGPIPWKNIKFDELRVLSDKAASSFKRDPSQALISHDPVLGDSAVMTSLLGGIGNAVKTKGLSAACKDTKSALTAAQSGRSVRQTILDKIEKLFPPGPRPAKKMIEEGPSKKEARRLGDSRRGQK</sequence>
<name>A0A411EVH1_9REOV</name>
<reference evidence="12" key="2">
    <citation type="submission" date="2019-02" db="EMBL/GenBank/DDBJ databases">
        <title>Successful passage of PRV but not HSMI in Mowi-McConnell Atlantic salmon suggests secondary requirements for initiating PRV-associated disease.</title>
        <authorList>
            <person name="Polinski M."/>
            <person name="Marty G."/>
            <person name="Snyman H."/>
            <person name="Johansen R."/>
            <person name="Garver K."/>
        </authorList>
    </citation>
    <scope>NUCLEOTIDE SEQUENCE</scope>
    <source>
        <strain evidence="12">16-005</strain>
        <strain evidence="13">16-011</strain>
    </source>
</reference>
<evidence type="ECO:0000256" key="2">
    <source>
        <dbReference type="ARBA" id="ARBA00022561"/>
    </source>
</evidence>
<dbReference type="EMBL" id="MT759206">
    <property type="protein sequence ID" value="QPL20698.1"/>
    <property type="molecule type" value="Genomic_RNA"/>
</dbReference>
<evidence type="ECO:0000313" key="44">
    <source>
        <dbReference type="EMBL" id="QPL20852.1"/>
    </source>
</evidence>
<dbReference type="EMBL" id="MT759266">
    <property type="protein sequence ID" value="QPL20764.1"/>
    <property type="molecule type" value="Genomic_RNA"/>
</dbReference>
<dbReference type="EMBL" id="MT759226">
    <property type="protein sequence ID" value="QPL20720.1"/>
    <property type="molecule type" value="Genomic_RNA"/>
</dbReference>
<evidence type="ECO:0000313" key="42">
    <source>
        <dbReference type="EMBL" id="QPL20819.1"/>
    </source>
</evidence>
<evidence type="ECO:0000313" key="30">
    <source>
        <dbReference type="EMBL" id="QPL20621.1"/>
    </source>
</evidence>
<keyword evidence="8" id="KW-0325">Glycoprotein</keyword>
<evidence type="ECO:0000313" key="14">
    <source>
        <dbReference type="EMBL" id="QIA46581.1"/>
    </source>
</evidence>
<dbReference type="EMBL" id="MT759526">
    <property type="protein sequence ID" value="QPL21050.1"/>
    <property type="molecule type" value="Genomic_RNA"/>
</dbReference>
<dbReference type="Pfam" id="PF05993">
    <property type="entry name" value="Reovirus_M2"/>
    <property type="match status" value="1"/>
</dbReference>
<dbReference type="EMBL" id="MT759166">
    <property type="protein sequence ID" value="QPL20654.1"/>
    <property type="molecule type" value="Genomic_RNA"/>
</dbReference>
<evidence type="ECO:0000313" key="45">
    <source>
        <dbReference type="EMBL" id="QPL20863.1"/>
    </source>
</evidence>
<dbReference type="GO" id="GO:0140267">
    <property type="term" value="P:symbiont entry into host cell via permeabilization of host membrane"/>
    <property type="evidence" value="ECO:0007669"/>
    <property type="project" value="UniProtKB-KW"/>
</dbReference>
<organism evidence="12">
    <name type="scientific">Piscine orthoreovirus</name>
    <dbReference type="NCBI Taxonomy" id="1157337"/>
    <lineage>
        <taxon>Viruses</taxon>
        <taxon>Riboviria</taxon>
        <taxon>Orthornavirae</taxon>
        <taxon>Duplornaviricota</taxon>
        <taxon>Resentoviricetes</taxon>
        <taxon>Reovirales</taxon>
        <taxon>Spinareoviridae</taxon>
        <taxon>Orthoreovirus</taxon>
        <taxon>Orthoreovirus piscis</taxon>
    </lineage>
</organism>
<dbReference type="EMBL" id="MT759246">
    <property type="protein sequence ID" value="QPL20742.1"/>
    <property type="molecule type" value="Genomic_RNA"/>
</dbReference>
<evidence type="ECO:0000256" key="3">
    <source>
        <dbReference type="ARBA" id="ARBA00022595"/>
    </source>
</evidence>
<dbReference type="EMBL" id="MN106301">
    <property type="protein sequence ID" value="QIA46583.1"/>
    <property type="molecule type" value="Genomic_RNA"/>
</dbReference>
<evidence type="ECO:0000256" key="1">
    <source>
        <dbReference type="ARBA" id="ARBA00004328"/>
    </source>
</evidence>
<keyword evidence="4" id="KW-1173">Viral penetration via permeabilization of host membrane</keyword>
<dbReference type="EMBL" id="MT759426">
    <property type="protein sequence ID" value="QPL20940.1"/>
    <property type="molecule type" value="Genomic_RNA"/>
</dbReference>
<dbReference type="EMBL" id="MT759106">
    <property type="protein sequence ID" value="QPL20588.1"/>
    <property type="molecule type" value="Genomic_RNA"/>
</dbReference>
<dbReference type="EMBL" id="MT778961">
    <property type="protein sequence ID" value="QPL21182.1"/>
    <property type="molecule type" value="Genomic_RNA"/>
</dbReference>
<evidence type="ECO:0000313" key="51">
    <source>
        <dbReference type="EMBL" id="QPL21061.1"/>
    </source>
</evidence>
<dbReference type="EMBL" id="MT759186">
    <property type="protein sequence ID" value="QPL20676.1"/>
    <property type="molecule type" value="Genomic_RNA"/>
</dbReference>
<evidence type="ECO:0000313" key="17">
    <source>
        <dbReference type="EMBL" id="QPL20148.1"/>
    </source>
</evidence>
<keyword evidence="6" id="KW-1152">Outer capsid protein</keyword>
<dbReference type="EMBL" id="MT759316">
    <property type="protein sequence ID" value="QPL20819.1"/>
    <property type="molecule type" value="Genomic_RNA"/>
</dbReference>
<dbReference type="EMBL" id="MT759436">
    <property type="protein sequence ID" value="QPL20951.1"/>
    <property type="molecule type" value="Genomic_RNA"/>
</dbReference>
<dbReference type="InterPro" id="IPR036256">
    <property type="entry name" value="Mu1/VP4_sf"/>
</dbReference>
<evidence type="ECO:0000313" key="21">
    <source>
        <dbReference type="EMBL" id="QPL20346.1"/>
    </source>
</evidence>
<dbReference type="InterPro" id="IPR015961">
    <property type="entry name" value="Mu1_membr_pen_domI"/>
</dbReference>
<keyword evidence="9" id="KW-0449">Lipoprotein</keyword>
<keyword evidence="3" id="KW-1162">Viral penetration into host cytoplasm</keyword>
<dbReference type="EMBL" id="MT759356">
    <property type="protein sequence ID" value="QPL20863.1"/>
    <property type="molecule type" value="Genomic_RNA"/>
</dbReference>
<dbReference type="EMBL" id="MT759086">
    <property type="protein sequence ID" value="QPL20566.1"/>
    <property type="molecule type" value="Genomic_RNA"/>
</dbReference>
<dbReference type="GO" id="GO:0039624">
    <property type="term" value="C:viral outer capsid"/>
    <property type="evidence" value="ECO:0007669"/>
    <property type="project" value="UniProtKB-KW"/>
</dbReference>
<keyword evidence="5" id="KW-0519">Myristate</keyword>
<evidence type="ECO:0000313" key="40">
    <source>
        <dbReference type="EMBL" id="QPL20797.1"/>
    </source>
</evidence>
<evidence type="ECO:0000256" key="11">
    <source>
        <dbReference type="SAM" id="MobiDB-lite"/>
    </source>
</evidence>
<evidence type="ECO:0000313" key="52">
    <source>
        <dbReference type="EMBL" id="QPL21182.1"/>
    </source>
</evidence>
<dbReference type="EMBL" id="MT759076">
    <property type="protein sequence ID" value="QPL20555.1"/>
    <property type="molecule type" value="Genomic_RNA"/>
</dbReference>
<evidence type="ECO:0000313" key="36">
    <source>
        <dbReference type="EMBL" id="QPL20742.1"/>
    </source>
</evidence>
<evidence type="ECO:0000313" key="46">
    <source>
        <dbReference type="EMBL" id="QPL20951.1"/>
    </source>
</evidence>
<dbReference type="EMBL" id="MT759216">
    <property type="protein sequence ID" value="QPL20709.1"/>
    <property type="molecule type" value="Genomic_RNA"/>
</dbReference>
<evidence type="ECO:0000313" key="29">
    <source>
        <dbReference type="EMBL" id="QPL20599.1"/>
    </source>
</evidence>
<evidence type="ECO:0000313" key="47">
    <source>
        <dbReference type="EMBL" id="QPL20984.1"/>
    </source>
</evidence>
<evidence type="ECO:0000313" key="43">
    <source>
        <dbReference type="EMBL" id="QPL20830.1"/>
    </source>
</evidence>
<evidence type="ECO:0000313" key="26">
    <source>
        <dbReference type="EMBL" id="QPL20555.1"/>
    </source>
</evidence>
<evidence type="ECO:0000313" key="25">
    <source>
        <dbReference type="EMBL" id="QPL20544.1"/>
    </source>
</evidence>
<dbReference type="EMBL" id="MT758956">
    <property type="protein sequence ID" value="QPL20423.1"/>
    <property type="molecule type" value="Genomic_RNA"/>
</dbReference>
<feature type="compositionally biased region" description="Basic and acidic residues" evidence="11">
    <location>
        <begin position="667"/>
        <end position="689"/>
    </location>
</feature>
<dbReference type="EMBL" id="MT759116">
    <property type="protein sequence ID" value="QPL20599.1"/>
    <property type="molecule type" value="Genomic_RNA"/>
</dbReference>